<name>D3PX97_STANL</name>
<proteinExistence type="predicted"/>
<organism evidence="1 2">
    <name type="scientific">Stackebrandtia nassauensis (strain DSM 44728 / CIP 108903 / NRRL B-16338 / NBRC 102104 / LLR-40K-21)</name>
    <dbReference type="NCBI Taxonomy" id="446470"/>
    <lineage>
        <taxon>Bacteria</taxon>
        <taxon>Bacillati</taxon>
        <taxon>Actinomycetota</taxon>
        <taxon>Actinomycetes</taxon>
        <taxon>Glycomycetales</taxon>
        <taxon>Glycomycetaceae</taxon>
        <taxon>Stackebrandtia</taxon>
    </lineage>
</organism>
<dbReference type="PANTHER" id="PTHR46082">
    <property type="entry name" value="ATP/GTP-BINDING PROTEIN-RELATED"/>
    <property type="match status" value="1"/>
</dbReference>
<dbReference type="PANTHER" id="PTHR46082:SF6">
    <property type="entry name" value="AAA+ ATPASE DOMAIN-CONTAINING PROTEIN-RELATED"/>
    <property type="match status" value="1"/>
</dbReference>
<evidence type="ECO:0000313" key="2">
    <source>
        <dbReference type="Proteomes" id="UP000000844"/>
    </source>
</evidence>
<dbReference type="STRING" id="446470.Snas_1658"/>
<dbReference type="AlphaFoldDB" id="D3PX97"/>
<dbReference type="InterPro" id="IPR053137">
    <property type="entry name" value="NLR-like"/>
</dbReference>
<dbReference type="RefSeq" id="WP_013016931.1">
    <property type="nucleotide sequence ID" value="NC_013947.1"/>
</dbReference>
<keyword evidence="2" id="KW-1185">Reference proteome</keyword>
<reference evidence="1 2" key="1">
    <citation type="journal article" date="2009" name="Stand. Genomic Sci.">
        <title>Complete genome sequence of Stackebrandtia nassauensis type strain (LLR-40K-21).</title>
        <authorList>
            <person name="Munk C."/>
            <person name="Lapidus A."/>
            <person name="Copeland A."/>
            <person name="Jando M."/>
            <person name="Mayilraj S."/>
            <person name="Glavina Del Rio T."/>
            <person name="Nolan M."/>
            <person name="Chen F."/>
            <person name="Lucas S."/>
            <person name="Tice H."/>
            <person name="Cheng J.F."/>
            <person name="Han C."/>
            <person name="Detter J.C."/>
            <person name="Bruce D."/>
            <person name="Goodwin L."/>
            <person name="Chain P."/>
            <person name="Pitluck S."/>
            <person name="Goker M."/>
            <person name="Ovchinikova G."/>
            <person name="Pati A."/>
            <person name="Ivanova N."/>
            <person name="Mavromatis K."/>
            <person name="Chen A."/>
            <person name="Palaniappan K."/>
            <person name="Land M."/>
            <person name="Hauser L."/>
            <person name="Chang Y.J."/>
            <person name="Jeffries C.D."/>
            <person name="Bristow J."/>
            <person name="Eisen J.A."/>
            <person name="Markowitz V."/>
            <person name="Hugenholtz P."/>
            <person name="Kyrpides N.C."/>
            <person name="Klenk H.P."/>
        </authorList>
    </citation>
    <scope>NUCLEOTIDE SEQUENCE [LARGE SCALE GENOMIC DNA]</scope>
    <source>
        <strain evidence="2">DSM 44728 / CIP 108903 / NRRL B-16338 / NBRC 102104 / LLR-40K-21</strain>
    </source>
</reference>
<dbReference type="Gene3D" id="1.25.40.10">
    <property type="entry name" value="Tetratricopeptide repeat domain"/>
    <property type="match status" value="1"/>
</dbReference>
<accession>D3PX97</accession>
<dbReference type="OrthoDB" id="3210382at2"/>
<dbReference type="HOGENOM" id="CLU_679546_0_0_11"/>
<protein>
    <submittedName>
        <fullName evidence="1">Tetratricopeptide TPR_4</fullName>
    </submittedName>
</protein>
<dbReference type="Proteomes" id="UP000000844">
    <property type="component" value="Chromosome"/>
</dbReference>
<dbReference type="SUPFAM" id="SSF48452">
    <property type="entry name" value="TPR-like"/>
    <property type="match status" value="1"/>
</dbReference>
<dbReference type="EMBL" id="CP001778">
    <property type="protein sequence ID" value="ADD41360.1"/>
    <property type="molecule type" value="Genomic_DNA"/>
</dbReference>
<evidence type="ECO:0000313" key="1">
    <source>
        <dbReference type="EMBL" id="ADD41360.1"/>
    </source>
</evidence>
<sequence>MTDVSGPLGPDRTSSVLSMSLDLLRDRGMGNAAPLLKLFACFSTAPIPYVVLLNTNQYKASALFTEDRGGSWSAAVEGLEQLGLVDIHSGRGVGAEELSHVLSMHPLIYATLREDPELKRHHDDYYELALSMLLTAVAGANPDDPDSWPIWRVVTPHALEIVRTVLSRPDTGPRLLTPVLQLARKTGRYLIATGLLKPAAELLNPIVDACESFGIGVDDERILAIRHEVGRVALERGDLRVAETELWQVVEARAALHGMDHPETLASRHKHARAILEQHRWVEAEPLLRDVTDAEIRAWGPEHSDTMVVRHSLARVKLHLGWVAEAEAMLREILVIRYRRWPRTTPETLFVVRSLAQSLVEQDKLDEAESVLREALADAGDRADAPEFQRLSLALERIVQVRQGA</sequence>
<gene>
    <name evidence="1" type="ordered locus">Snas_1658</name>
</gene>
<dbReference type="eggNOG" id="COG0457">
    <property type="taxonomic scope" value="Bacteria"/>
</dbReference>
<dbReference type="InterPro" id="IPR011990">
    <property type="entry name" value="TPR-like_helical_dom_sf"/>
</dbReference>
<dbReference type="KEGG" id="sna:Snas_1658"/>